<sequence length="49" mass="6050">IIMQRWEYMAWFPFLCYVSVCIWDIVTSVLYKYMASLLLRRLTNNLQRT</sequence>
<reference evidence="2" key="5">
    <citation type="journal article" date="2021" name="G3 (Bethesda)">
        <title>Aegilops tauschii genome assembly Aet v5.0 features greater sequence contiguity and improved annotation.</title>
        <authorList>
            <person name="Wang L."/>
            <person name="Zhu T."/>
            <person name="Rodriguez J.C."/>
            <person name="Deal K.R."/>
            <person name="Dubcovsky J."/>
            <person name="McGuire P.E."/>
            <person name="Lux T."/>
            <person name="Spannagl M."/>
            <person name="Mayer K.F.X."/>
            <person name="Baldrich P."/>
            <person name="Meyers B.C."/>
            <person name="Huo N."/>
            <person name="Gu Y.Q."/>
            <person name="Zhou H."/>
            <person name="Devos K.M."/>
            <person name="Bennetzen J.L."/>
            <person name="Unver T."/>
            <person name="Budak H."/>
            <person name="Gulick P.J."/>
            <person name="Galiba G."/>
            <person name="Kalapos B."/>
            <person name="Nelson D.R."/>
            <person name="Li P."/>
            <person name="You F.M."/>
            <person name="Luo M.C."/>
            <person name="Dvorak J."/>
        </authorList>
    </citation>
    <scope>NUCLEOTIDE SEQUENCE [LARGE SCALE GENOMIC DNA]</scope>
    <source>
        <strain evidence="2">cv. AL8/78</strain>
    </source>
</reference>
<name>A0A453AD27_AEGTS</name>
<evidence type="ECO:0000256" key="1">
    <source>
        <dbReference type="SAM" id="Phobius"/>
    </source>
</evidence>
<keyword evidence="1" id="KW-1133">Transmembrane helix</keyword>
<protein>
    <submittedName>
        <fullName evidence="2">Uncharacterized protein</fullName>
    </submittedName>
</protein>
<keyword evidence="1" id="KW-0472">Membrane</keyword>
<dbReference type="EnsemblPlants" id="AET2Gv20074700.1">
    <property type="protein sequence ID" value="AET2Gv20074700.1"/>
    <property type="gene ID" value="AET2Gv20074700"/>
</dbReference>
<organism evidence="2 3">
    <name type="scientific">Aegilops tauschii subsp. strangulata</name>
    <name type="common">Goatgrass</name>
    <dbReference type="NCBI Taxonomy" id="200361"/>
    <lineage>
        <taxon>Eukaryota</taxon>
        <taxon>Viridiplantae</taxon>
        <taxon>Streptophyta</taxon>
        <taxon>Embryophyta</taxon>
        <taxon>Tracheophyta</taxon>
        <taxon>Spermatophyta</taxon>
        <taxon>Magnoliopsida</taxon>
        <taxon>Liliopsida</taxon>
        <taxon>Poales</taxon>
        <taxon>Poaceae</taxon>
        <taxon>BOP clade</taxon>
        <taxon>Pooideae</taxon>
        <taxon>Triticodae</taxon>
        <taxon>Triticeae</taxon>
        <taxon>Triticinae</taxon>
        <taxon>Aegilops</taxon>
    </lineage>
</organism>
<reference evidence="2" key="4">
    <citation type="submission" date="2019-03" db="UniProtKB">
        <authorList>
            <consortium name="EnsemblPlants"/>
        </authorList>
    </citation>
    <scope>IDENTIFICATION</scope>
</reference>
<reference evidence="3" key="2">
    <citation type="journal article" date="2017" name="Nat. Plants">
        <title>The Aegilops tauschii genome reveals multiple impacts of transposons.</title>
        <authorList>
            <person name="Zhao G."/>
            <person name="Zou C."/>
            <person name="Li K."/>
            <person name="Wang K."/>
            <person name="Li T."/>
            <person name="Gao L."/>
            <person name="Zhang X."/>
            <person name="Wang H."/>
            <person name="Yang Z."/>
            <person name="Liu X."/>
            <person name="Jiang W."/>
            <person name="Mao L."/>
            <person name="Kong X."/>
            <person name="Jiao Y."/>
            <person name="Jia J."/>
        </authorList>
    </citation>
    <scope>NUCLEOTIDE SEQUENCE [LARGE SCALE GENOMIC DNA]</scope>
    <source>
        <strain evidence="3">cv. AL8/78</strain>
    </source>
</reference>
<feature type="transmembrane region" description="Helical" evidence="1">
    <location>
        <begin position="12"/>
        <end position="31"/>
    </location>
</feature>
<evidence type="ECO:0000313" key="3">
    <source>
        <dbReference type="Proteomes" id="UP000015105"/>
    </source>
</evidence>
<evidence type="ECO:0000313" key="2">
    <source>
        <dbReference type="EnsemblPlants" id="AET2Gv20074700.1"/>
    </source>
</evidence>
<dbReference type="Gramene" id="AET2Gv20074700.1">
    <property type="protein sequence ID" value="AET2Gv20074700.1"/>
    <property type="gene ID" value="AET2Gv20074700"/>
</dbReference>
<proteinExistence type="predicted"/>
<dbReference type="Proteomes" id="UP000015105">
    <property type="component" value="Chromosome 2D"/>
</dbReference>
<reference evidence="3" key="1">
    <citation type="journal article" date="2014" name="Science">
        <title>Ancient hybridizations among the ancestral genomes of bread wheat.</title>
        <authorList>
            <consortium name="International Wheat Genome Sequencing Consortium,"/>
            <person name="Marcussen T."/>
            <person name="Sandve S.R."/>
            <person name="Heier L."/>
            <person name="Spannagl M."/>
            <person name="Pfeifer M."/>
            <person name="Jakobsen K.S."/>
            <person name="Wulff B.B."/>
            <person name="Steuernagel B."/>
            <person name="Mayer K.F."/>
            <person name="Olsen O.A."/>
        </authorList>
    </citation>
    <scope>NUCLEOTIDE SEQUENCE [LARGE SCALE GENOMIC DNA]</scope>
    <source>
        <strain evidence="3">cv. AL8/78</strain>
    </source>
</reference>
<keyword evidence="1" id="KW-0812">Transmembrane</keyword>
<reference evidence="2" key="3">
    <citation type="journal article" date="2017" name="Nature">
        <title>Genome sequence of the progenitor of the wheat D genome Aegilops tauschii.</title>
        <authorList>
            <person name="Luo M.C."/>
            <person name="Gu Y.Q."/>
            <person name="Puiu D."/>
            <person name="Wang H."/>
            <person name="Twardziok S.O."/>
            <person name="Deal K.R."/>
            <person name="Huo N."/>
            <person name="Zhu T."/>
            <person name="Wang L."/>
            <person name="Wang Y."/>
            <person name="McGuire P.E."/>
            <person name="Liu S."/>
            <person name="Long H."/>
            <person name="Ramasamy R.K."/>
            <person name="Rodriguez J.C."/>
            <person name="Van S.L."/>
            <person name="Yuan L."/>
            <person name="Wang Z."/>
            <person name="Xia Z."/>
            <person name="Xiao L."/>
            <person name="Anderson O.D."/>
            <person name="Ouyang S."/>
            <person name="Liang Y."/>
            <person name="Zimin A.V."/>
            <person name="Pertea G."/>
            <person name="Qi P."/>
            <person name="Bennetzen J.L."/>
            <person name="Dai X."/>
            <person name="Dawson M.W."/>
            <person name="Muller H.G."/>
            <person name="Kugler K."/>
            <person name="Rivarola-Duarte L."/>
            <person name="Spannagl M."/>
            <person name="Mayer K.F.X."/>
            <person name="Lu F.H."/>
            <person name="Bevan M.W."/>
            <person name="Leroy P."/>
            <person name="Li P."/>
            <person name="You F.M."/>
            <person name="Sun Q."/>
            <person name="Liu Z."/>
            <person name="Lyons E."/>
            <person name="Wicker T."/>
            <person name="Salzberg S.L."/>
            <person name="Devos K.M."/>
            <person name="Dvorak J."/>
        </authorList>
    </citation>
    <scope>NUCLEOTIDE SEQUENCE [LARGE SCALE GENOMIC DNA]</scope>
    <source>
        <strain evidence="2">cv. AL8/78</strain>
    </source>
</reference>
<keyword evidence="3" id="KW-1185">Reference proteome</keyword>
<accession>A0A453AD27</accession>
<dbReference type="AlphaFoldDB" id="A0A453AD27"/>